<evidence type="ECO:0000256" key="1">
    <source>
        <dbReference type="SAM" id="SignalP"/>
    </source>
</evidence>
<sequence>MNGKILLCICSLACIVLFGCSSQEYPQSVPQTLVHLQDGTPPEARAYFEQKLGEEDGGLHVFHQGEHTYLLLAEPNRMISTVQEYPDHIRVETIYSPSTLAGGTYSGGKEIPGVLYITKIPRTEKAYGVFAQES</sequence>
<gene>
    <name evidence="2" type="ORF">EDM58_25290</name>
</gene>
<reference evidence="2 3" key="1">
    <citation type="submission" date="2018-10" db="EMBL/GenBank/DDBJ databases">
        <title>Phylogenomics of Brevibacillus.</title>
        <authorList>
            <person name="Dunlap C."/>
        </authorList>
    </citation>
    <scope>NUCLEOTIDE SEQUENCE [LARGE SCALE GENOMIC DNA]</scope>
    <source>
        <strain evidence="2 3">JCM 15085</strain>
    </source>
</reference>
<name>A0A3M8BVU1_9BACL</name>
<dbReference type="PROSITE" id="PS51257">
    <property type="entry name" value="PROKAR_LIPOPROTEIN"/>
    <property type="match status" value="1"/>
</dbReference>
<organism evidence="2 3">
    <name type="scientific">Brevibacillus panacihumi</name>
    <dbReference type="NCBI Taxonomy" id="497735"/>
    <lineage>
        <taxon>Bacteria</taxon>
        <taxon>Bacillati</taxon>
        <taxon>Bacillota</taxon>
        <taxon>Bacilli</taxon>
        <taxon>Bacillales</taxon>
        <taxon>Paenibacillaceae</taxon>
        <taxon>Brevibacillus</taxon>
    </lineage>
</organism>
<dbReference type="Proteomes" id="UP000281915">
    <property type="component" value="Unassembled WGS sequence"/>
</dbReference>
<feature type="chain" id="PRO_5039357544" evidence="1">
    <location>
        <begin position="27"/>
        <end position="134"/>
    </location>
</feature>
<evidence type="ECO:0000313" key="2">
    <source>
        <dbReference type="EMBL" id="RNB67463.1"/>
    </source>
</evidence>
<dbReference type="RefSeq" id="WP_122915798.1">
    <property type="nucleotide sequence ID" value="NZ_RHHT01000091.1"/>
</dbReference>
<keyword evidence="1" id="KW-0732">Signal</keyword>
<dbReference type="EMBL" id="RHHT01000091">
    <property type="protein sequence ID" value="RNB67463.1"/>
    <property type="molecule type" value="Genomic_DNA"/>
</dbReference>
<accession>A0A3M8BVU1</accession>
<dbReference type="AlphaFoldDB" id="A0A3M8BVU1"/>
<protein>
    <submittedName>
        <fullName evidence="2">Uncharacterized protein</fullName>
    </submittedName>
</protein>
<proteinExistence type="predicted"/>
<evidence type="ECO:0000313" key="3">
    <source>
        <dbReference type="Proteomes" id="UP000281915"/>
    </source>
</evidence>
<comment type="caution">
    <text evidence="2">The sequence shown here is derived from an EMBL/GenBank/DDBJ whole genome shotgun (WGS) entry which is preliminary data.</text>
</comment>
<feature type="signal peptide" evidence="1">
    <location>
        <begin position="1"/>
        <end position="26"/>
    </location>
</feature>